<name>C6Y3C9_PEDHD</name>
<dbReference type="RefSeq" id="WP_015808963.1">
    <property type="nucleotide sequence ID" value="NC_013061.1"/>
</dbReference>
<dbReference type="STRING" id="485917.Phep_3159"/>
<evidence type="ECO:0000313" key="4">
    <source>
        <dbReference type="EMBL" id="ACU05354.1"/>
    </source>
</evidence>
<dbReference type="GO" id="GO:0003677">
    <property type="term" value="F:DNA binding"/>
    <property type="evidence" value="ECO:0007669"/>
    <property type="project" value="InterPro"/>
</dbReference>
<proteinExistence type="predicted"/>
<dbReference type="Gene3D" id="3.40.50.2300">
    <property type="match status" value="1"/>
</dbReference>
<dbReference type="Gene3D" id="2.40.50.1020">
    <property type="entry name" value="LytTr DNA-binding domain"/>
    <property type="match status" value="1"/>
</dbReference>
<dbReference type="Pfam" id="PF00072">
    <property type="entry name" value="Response_reg"/>
    <property type="match status" value="1"/>
</dbReference>
<dbReference type="InterPro" id="IPR007492">
    <property type="entry name" value="LytTR_DNA-bd_dom"/>
</dbReference>
<dbReference type="InterPro" id="IPR046947">
    <property type="entry name" value="LytR-like"/>
</dbReference>
<dbReference type="GO" id="GO:0000156">
    <property type="term" value="F:phosphorelay response regulator activity"/>
    <property type="evidence" value="ECO:0007669"/>
    <property type="project" value="InterPro"/>
</dbReference>
<dbReference type="Proteomes" id="UP000000852">
    <property type="component" value="Chromosome"/>
</dbReference>
<dbReference type="PANTHER" id="PTHR37299">
    <property type="entry name" value="TRANSCRIPTIONAL REGULATOR-RELATED"/>
    <property type="match status" value="1"/>
</dbReference>
<dbReference type="InterPro" id="IPR001789">
    <property type="entry name" value="Sig_transdc_resp-reg_receiver"/>
</dbReference>
<keyword evidence="5" id="KW-1185">Reference proteome</keyword>
<keyword evidence="1" id="KW-0597">Phosphoprotein</keyword>
<dbReference type="InterPro" id="IPR011006">
    <property type="entry name" value="CheY-like_superfamily"/>
</dbReference>
<dbReference type="AlphaFoldDB" id="C6Y3C9"/>
<evidence type="ECO:0000259" key="3">
    <source>
        <dbReference type="PROSITE" id="PS50930"/>
    </source>
</evidence>
<reference evidence="4 5" key="1">
    <citation type="journal article" date="2009" name="Stand. Genomic Sci.">
        <title>Complete genome sequence of Pedobacter heparinus type strain (HIM 762-3).</title>
        <authorList>
            <person name="Han C."/>
            <person name="Spring S."/>
            <person name="Lapidus A."/>
            <person name="Del Rio T.G."/>
            <person name="Tice H."/>
            <person name="Copeland A."/>
            <person name="Cheng J.F."/>
            <person name="Lucas S."/>
            <person name="Chen F."/>
            <person name="Nolan M."/>
            <person name="Bruce D."/>
            <person name="Goodwin L."/>
            <person name="Pitluck S."/>
            <person name="Ivanova N."/>
            <person name="Mavromatis K."/>
            <person name="Mikhailova N."/>
            <person name="Pati A."/>
            <person name="Chen A."/>
            <person name="Palaniappan K."/>
            <person name="Land M."/>
            <person name="Hauser L."/>
            <person name="Chang Y.J."/>
            <person name="Jeffries C.C."/>
            <person name="Saunders E."/>
            <person name="Chertkov O."/>
            <person name="Brettin T."/>
            <person name="Goker M."/>
            <person name="Rohde M."/>
            <person name="Bristow J."/>
            <person name="Eisen J.A."/>
            <person name="Markowitz V."/>
            <person name="Hugenholtz P."/>
            <person name="Kyrpides N.C."/>
            <person name="Klenk H.P."/>
            <person name="Detter J.C."/>
        </authorList>
    </citation>
    <scope>NUCLEOTIDE SEQUENCE [LARGE SCALE GENOMIC DNA]</scope>
    <source>
        <strain evidence="5">ATCC 13125 / DSM 2366 / CIP 104194 / JCM 7457 / NBRC 12017 / NCIMB 9290 / NRRL B-14731 / HIM 762-3</strain>
    </source>
</reference>
<dbReference type="SMART" id="SM00448">
    <property type="entry name" value="REC"/>
    <property type="match status" value="1"/>
</dbReference>
<dbReference type="PROSITE" id="PS50110">
    <property type="entry name" value="RESPONSE_REGULATORY"/>
    <property type="match status" value="1"/>
</dbReference>
<dbReference type="OrthoDB" id="9787344at2"/>
<evidence type="ECO:0000259" key="2">
    <source>
        <dbReference type="PROSITE" id="PS50110"/>
    </source>
</evidence>
<evidence type="ECO:0000313" key="5">
    <source>
        <dbReference type="Proteomes" id="UP000000852"/>
    </source>
</evidence>
<gene>
    <name evidence="4" type="ordered locus">Phep_3159</name>
</gene>
<accession>C6Y3C9</accession>
<dbReference type="EMBL" id="CP001681">
    <property type="protein sequence ID" value="ACU05354.1"/>
    <property type="molecule type" value="Genomic_DNA"/>
</dbReference>
<protein>
    <submittedName>
        <fullName evidence="4">Response regulator receiver</fullName>
    </submittedName>
</protein>
<feature type="modified residue" description="4-aspartylphosphate" evidence="1">
    <location>
        <position position="56"/>
    </location>
</feature>
<sequence length="242" mass="27912">MSRKSVLVIDDEDHGRVLVKQYLEPYADFFVAGECSNGIEAVKFINMLEPDLIFLDIQMPGANGFEVLQRIDHVPDVIFTTAFDKYAIRAFEINVIDYLLKPYTKERFDQTMARLKSKPAALPQLAMGTFSSPHSYPERIMVEHQKRFKNISVHDIMYLKADGDYTRIYTEETSFLSSFGISVIAQKFDPAKFVRIHRSVIINLDYVQELYRDIGKTYLVLDNGLEFNIGRSYLPVIKSFIV</sequence>
<dbReference type="SUPFAM" id="SSF52172">
    <property type="entry name" value="CheY-like"/>
    <property type="match status" value="1"/>
</dbReference>
<dbReference type="Pfam" id="PF04397">
    <property type="entry name" value="LytTR"/>
    <property type="match status" value="1"/>
</dbReference>
<dbReference type="HOGENOM" id="CLU_000445_14_1_10"/>
<organism evidence="4 5">
    <name type="scientific">Pedobacter heparinus (strain ATCC 13125 / DSM 2366 / CIP 104194 / JCM 7457 / NBRC 12017 / NCIMB 9290 / NRRL B-14731 / HIM 762-3)</name>
    <dbReference type="NCBI Taxonomy" id="485917"/>
    <lineage>
        <taxon>Bacteria</taxon>
        <taxon>Pseudomonadati</taxon>
        <taxon>Bacteroidota</taxon>
        <taxon>Sphingobacteriia</taxon>
        <taxon>Sphingobacteriales</taxon>
        <taxon>Sphingobacteriaceae</taxon>
        <taxon>Pedobacter</taxon>
    </lineage>
</organism>
<dbReference type="SMART" id="SM00850">
    <property type="entry name" value="LytTR"/>
    <property type="match status" value="1"/>
</dbReference>
<dbReference type="PROSITE" id="PS50930">
    <property type="entry name" value="HTH_LYTTR"/>
    <property type="match status" value="1"/>
</dbReference>
<feature type="domain" description="HTH LytTR-type" evidence="3">
    <location>
        <begin position="140"/>
        <end position="242"/>
    </location>
</feature>
<feature type="domain" description="Response regulatory" evidence="2">
    <location>
        <begin position="5"/>
        <end position="116"/>
    </location>
</feature>
<dbReference type="eggNOG" id="COG3279">
    <property type="taxonomic scope" value="Bacteria"/>
</dbReference>
<dbReference type="KEGG" id="phe:Phep_3159"/>
<evidence type="ECO:0000256" key="1">
    <source>
        <dbReference type="PROSITE-ProRule" id="PRU00169"/>
    </source>
</evidence>
<dbReference type="PANTHER" id="PTHR37299:SF1">
    <property type="entry name" value="STAGE 0 SPORULATION PROTEIN A HOMOLOG"/>
    <property type="match status" value="1"/>
</dbReference>